<dbReference type="AlphaFoldDB" id="A0A9P0QF64"/>
<sequence length="456" mass="52521">MKPRLPKIIYNNKAKSILGEINKILDSKITTGIPIENLHSLIYSRAAAVLTLNKQKISTDTQVKNVPVTPAWHRRITNKIDSIRRDIGILTQNQSLNPSSSVTKKAKAILEREQSLENPTATEILDHLKQKLKAMAKKLRWYKESNTRRQHNSQFSRSERSFYKNLESEDHEIETLQENKVPTPEAMKTASVPEANRPPSAAELEFERVHLLYDGMDPMMKPRLPKIIYNNKAKSILGEINKILDSKITTGIPIENLHSLIYSRAAAVLTLNKQKISTDTQVKNVPVTPAWHRRITNKIDSIRRDIGILTQNQSLNPSSSVTKKAKAILEREQSLENPTATEILDHLKQKLKAMAKKLRWYKESNTRRQHNSQFSRSERSFYKNLESEDHEIETLQENKVPTPEAMKKFWESTWGNRVIHKNTRWLFDERTSTSNLQTMSRVGIMEESSEEQIPLV</sequence>
<comment type="caution">
    <text evidence="1">The sequence shown here is derived from an EMBL/GenBank/DDBJ whole genome shotgun (WGS) entry which is preliminary data.</text>
</comment>
<organism evidence="1 2">
    <name type="scientific">Acanthoscelides obtectus</name>
    <name type="common">Bean weevil</name>
    <name type="synonym">Bruchus obtectus</name>
    <dbReference type="NCBI Taxonomy" id="200917"/>
    <lineage>
        <taxon>Eukaryota</taxon>
        <taxon>Metazoa</taxon>
        <taxon>Ecdysozoa</taxon>
        <taxon>Arthropoda</taxon>
        <taxon>Hexapoda</taxon>
        <taxon>Insecta</taxon>
        <taxon>Pterygota</taxon>
        <taxon>Neoptera</taxon>
        <taxon>Endopterygota</taxon>
        <taxon>Coleoptera</taxon>
        <taxon>Polyphaga</taxon>
        <taxon>Cucujiformia</taxon>
        <taxon>Chrysomeloidea</taxon>
        <taxon>Chrysomelidae</taxon>
        <taxon>Bruchinae</taxon>
        <taxon>Bruchini</taxon>
        <taxon>Acanthoscelides</taxon>
    </lineage>
</organism>
<evidence type="ECO:0000313" key="1">
    <source>
        <dbReference type="EMBL" id="CAH2018759.1"/>
    </source>
</evidence>
<accession>A0A9P0QF64</accession>
<protein>
    <submittedName>
        <fullName evidence="1">Uncharacterized protein</fullName>
    </submittedName>
</protein>
<dbReference type="OrthoDB" id="6781963at2759"/>
<reference evidence="1" key="1">
    <citation type="submission" date="2022-03" db="EMBL/GenBank/DDBJ databases">
        <authorList>
            <person name="Sayadi A."/>
        </authorList>
    </citation>
    <scope>NUCLEOTIDE SEQUENCE</scope>
</reference>
<evidence type="ECO:0000313" key="2">
    <source>
        <dbReference type="Proteomes" id="UP001152888"/>
    </source>
</evidence>
<gene>
    <name evidence="1" type="ORF">ACAOBT_LOCUS36814</name>
</gene>
<dbReference type="Proteomes" id="UP001152888">
    <property type="component" value="Unassembled WGS sequence"/>
</dbReference>
<keyword evidence="2" id="KW-1185">Reference proteome</keyword>
<proteinExistence type="predicted"/>
<dbReference type="EMBL" id="CAKOFQ010009932">
    <property type="protein sequence ID" value="CAH2018759.1"/>
    <property type="molecule type" value="Genomic_DNA"/>
</dbReference>
<name>A0A9P0QF64_ACAOB</name>